<feature type="transmembrane region" description="Helical" evidence="2">
    <location>
        <begin position="92"/>
        <end position="109"/>
    </location>
</feature>
<dbReference type="InParanoid" id="A0A6P8YJU4"/>
<organism evidence="4">
    <name type="scientific">Thrips palmi</name>
    <name type="common">Melon thrips</name>
    <dbReference type="NCBI Taxonomy" id="161013"/>
    <lineage>
        <taxon>Eukaryota</taxon>
        <taxon>Metazoa</taxon>
        <taxon>Ecdysozoa</taxon>
        <taxon>Arthropoda</taxon>
        <taxon>Hexapoda</taxon>
        <taxon>Insecta</taxon>
        <taxon>Pterygota</taxon>
        <taxon>Neoptera</taxon>
        <taxon>Paraneoptera</taxon>
        <taxon>Thysanoptera</taxon>
        <taxon>Terebrantia</taxon>
        <taxon>Thripoidea</taxon>
        <taxon>Thripidae</taxon>
        <taxon>Thrips</taxon>
    </lineage>
</organism>
<protein>
    <submittedName>
        <fullName evidence="4">Uncharacterized protein LOC117641176</fullName>
    </submittedName>
</protein>
<feature type="transmembrane region" description="Helical" evidence="2">
    <location>
        <begin position="222"/>
        <end position="246"/>
    </location>
</feature>
<accession>A0A6P8YJU4</accession>
<reference evidence="4" key="1">
    <citation type="submission" date="2025-08" db="UniProtKB">
        <authorList>
            <consortium name="RefSeq"/>
        </authorList>
    </citation>
    <scope>IDENTIFICATION</scope>
    <source>
        <tissue evidence="4">Total insect</tissue>
    </source>
</reference>
<keyword evidence="2" id="KW-0472">Membrane</keyword>
<dbReference type="RefSeq" id="XP_034234207.1">
    <property type="nucleotide sequence ID" value="XM_034378316.1"/>
</dbReference>
<dbReference type="AlphaFoldDB" id="A0A6P8YJU4"/>
<dbReference type="GeneID" id="117641176"/>
<feature type="region of interest" description="Disordered" evidence="1">
    <location>
        <begin position="1"/>
        <end position="22"/>
    </location>
</feature>
<keyword evidence="3" id="KW-1185">Reference proteome</keyword>
<evidence type="ECO:0000313" key="4">
    <source>
        <dbReference type="RefSeq" id="XP_034234207.1"/>
    </source>
</evidence>
<sequence>MSRSLPVPSPCRARPSRPRNQGKARTLQEMAQHATVTVIGAFTIVLPVPMFASMPGYARLTTGWRRMEAMYVALTGGPLVLGIKWLDYISGLLLIHAAVLSVTLAYQLGARWPLPAGVCQPAPSEACGGNGVQLGLFLTGCWRLAVAGRGLLAKATVVQMLQAFCESNSAVQLPHLLSMFVLCVAYFFSFVYTFLGNFQDLLSVDKPELLQGLWSSMVANTLLYITTGGAIFLICISAQVAINQIFLRARKSLLRMCISGQSEAMRTEIVYFLEDIDSRKPVVSLSGFLYVDRTTIVSVSGVLLRPRQPPPLPPHCEPSNLLQAVVICTTYIVVLSQFTIQFA</sequence>
<dbReference type="KEGG" id="tpal:117641176"/>
<gene>
    <name evidence="4" type="primary">LOC117641176</name>
</gene>
<proteinExistence type="predicted"/>
<keyword evidence="2" id="KW-1133">Transmembrane helix</keyword>
<evidence type="ECO:0000313" key="3">
    <source>
        <dbReference type="Proteomes" id="UP000515158"/>
    </source>
</evidence>
<name>A0A6P8YJU4_THRPL</name>
<feature type="transmembrane region" description="Helical" evidence="2">
    <location>
        <begin position="176"/>
        <end position="195"/>
    </location>
</feature>
<feature type="transmembrane region" description="Helical" evidence="2">
    <location>
        <begin position="34"/>
        <end position="57"/>
    </location>
</feature>
<keyword evidence="2" id="KW-0812">Transmembrane</keyword>
<dbReference type="Proteomes" id="UP000515158">
    <property type="component" value="Unplaced"/>
</dbReference>
<evidence type="ECO:0000256" key="1">
    <source>
        <dbReference type="SAM" id="MobiDB-lite"/>
    </source>
</evidence>
<evidence type="ECO:0000256" key="2">
    <source>
        <dbReference type="SAM" id="Phobius"/>
    </source>
</evidence>